<dbReference type="InterPro" id="IPR031632">
    <property type="entry name" value="SVIP"/>
</dbReference>
<keyword evidence="6" id="KW-1185">Reference proteome</keyword>
<feature type="compositionally biased region" description="Low complexity" evidence="4">
    <location>
        <begin position="107"/>
        <end position="117"/>
    </location>
</feature>
<dbReference type="AlphaFoldDB" id="A0A074WQT4"/>
<dbReference type="Pfam" id="PF15811">
    <property type="entry name" value="SVIP"/>
    <property type="match status" value="1"/>
</dbReference>
<organism evidence="5 6">
    <name type="scientific">Aureobasidium namibiae CBS 147.97</name>
    <dbReference type="NCBI Taxonomy" id="1043004"/>
    <lineage>
        <taxon>Eukaryota</taxon>
        <taxon>Fungi</taxon>
        <taxon>Dikarya</taxon>
        <taxon>Ascomycota</taxon>
        <taxon>Pezizomycotina</taxon>
        <taxon>Dothideomycetes</taxon>
        <taxon>Dothideomycetidae</taxon>
        <taxon>Dothideales</taxon>
        <taxon>Saccotheciaceae</taxon>
        <taxon>Aureobasidium</taxon>
    </lineage>
</organism>
<dbReference type="RefSeq" id="XP_013428137.1">
    <property type="nucleotide sequence ID" value="XM_013572683.1"/>
</dbReference>
<reference evidence="5 6" key="1">
    <citation type="journal article" date="2014" name="BMC Genomics">
        <title>Genome sequencing of four Aureobasidium pullulans varieties: biotechnological potential, stress tolerance, and description of new species.</title>
        <authorList>
            <person name="Gostin Ar C."/>
            <person name="Ohm R.A."/>
            <person name="Kogej T."/>
            <person name="Sonjak S."/>
            <person name="Turk M."/>
            <person name="Zajc J."/>
            <person name="Zalar P."/>
            <person name="Grube M."/>
            <person name="Sun H."/>
            <person name="Han J."/>
            <person name="Sharma A."/>
            <person name="Chiniquy J."/>
            <person name="Ngan C.Y."/>
            <person name="Lipzen A."/>
            <person name="Barry K."/>
            <person name="Grigoriev I.V."/>
            <person name="Gunde-Cimerman N."/>
        </authorList>
    </citation>
    <scope>NUCLEOTIDE SEQUENCE [LARGE SCALE GENOMIC DNA]</scope>
    <source>
        <strain evidence="5 6">CBS 147.97</strain>
    </source>
</reference>
<evidence type="ECO:0000313" key="5">
    <source>
        <dbReference type="EMBL" id="KEQ73964.1"/>
    </source>
</evidence>
<evidence type="ECO:0000256" key="3">
    <source>
        <dbReference type="ARBA" id="ARBA00023288"/>
    </source>
</evidence>
<keyword evidence="2" id="KW-0564">Palmitate</keyword>
<proteinExistence type="predicted"/>
<keyword evidence="1" id="KW-0519">Myristate</keyword>
<keyword evidence="3" id="KW-0449">Lipoprotein</keyword>
<dbReference type="OrthoDB" id="5415072at2759"/>
<dbReference type="EMBL" id="KL584708">
    <property type="protein sequence ID" value="KEQ73964.1"/>
    <property type="molecule type" value="Genomic_DNA"/>
</dbReference>
<feature type="region of interest" description="Disordered" evidence="4">
    <location>
        <begin position="1"/>
        <end position="124"/>
    </location>
</feature>
<name>A0A074WQT4_9PEZI</name>
<dbReference type="HOGENOM" id="CLU_133420_1_0_1"/>
<dbReference type="GeneID" id="25413505"/>
<evidence type="ECO:0000256" key="1">
    <source>
        <dbReference type="ARBA" id="ARBA00022707"/>
    </source>
</evidence>
<evidence type="ECO:0000313" key="6">
    <source>
        <dbReference type="Proteomes" id="UP000027730"/>
    </source>
</evidence>
<protein>
    <submittedName>
        <fullName evidence="5">Uncharacterized protein</fullName>
    </submittedName>
</protein>
<accession>A0A074WQT4</accession>
<feature type="compositionally biased region" description="Polar residues" evidence="4">
    <location>
        <begin position="11"/>
        <end position="22"/>
    </location>
</feature>
<sequence length="124" mass="12933">MGNCFGKPKSDNFSSQGQTLGSNPPPKPVTSTPAPKSAVAATYSPTPKGGRTLGASPSPGTSDPRTAAAMAAENRNQPKPARGKLGKQLDAQRAQTQNETRNEASREALLARNADANAEARRYN</sequence>
<evidence type="ECO:0000256" key="2">
    <source>
        <dbReference type="ARBA" id="ARBA00023139"/>
    </source>
</evidence>
<gene>
    <name evidence="5" type="ORF">M436DRAFT_63311</name>
</gene>
<evidence type="ECO:0000256" key="4">
    <source>
        <dbReference type="SAM" id="MobiDB-lite"/>
    </source>
</evidence>
<dbReference type="Proteomes" id="UP000027730">
    <property type="component" value="Unassembled WGS sequence"/>
</dbReference>